<evidence type="ECO:0000313" key="2">
    <source>
        <dbReference type="Proteomes" id="UP001370348"/>
    </source>
</evidence>
<dbReference type="Proteomes" id="UP001370348">
    <property type="component" value="Chromosome"/>
</dbReference>
<keyword evidence="2" id="KW-1185">Reference proteome</keyword>
<dbReference type="EMBL" id="CP089984">
    <property type="protein sequence ID" value="WXB19614.1"/>
    <property type="molecule type" value="Genomic_DNA"/>
</dbReference>
<reference evidence="1 2" key="1">
    <citation type="submission" date="2021-12" db="EMBL/GenBank/DDBJ databases">
        <title>Discovery of the Pendulisporaceae a myxobacterial family with distinct sporulation behavior and unique specialized metabolism.</title>
        <authorList>
            <person name="Garcia R."/>
            <person name="Popoff A."/>
            <person name="Bader C.D."/>
            <person name="Loehr J."/>
            <person name="Walesch S."/>
            <person name="Walt C."/>
            <person name="Boldt J."/>
            <person name="Bunk B."/>
            <person name="Haeckl F.J.F.P.J."/>
            <person name="Gunesch A.P."/>
            <person name="Birkelbach J."/>
            <person name="Nuebel U."/>
            <person name="Pietschmann T."/>
            <person name="Bach T."/>
            <person name="Mueller R."/>
        </authorList>
    </citation>
    <scope>NUCLEOTIDE SEQUENCE [LARGE SCALE GENOMIC DNA]</scope>
    <source>
        <strain evidence="1 2">MSr11954</strain>
    </source>
</reference>
<accession>A0ABZ2MAT9</accession>
<evidence type="ECO:0000313" key="1">
    <source>
        <dbReference type="EMBL" id="WXB19614.1"/>
    </source>
</evidence>
<protein>
    <submittedName>
        <fullName evidence="1">Uncharacterized protein</fullName>
    </submittedName>
</protein>
<proteinExistence type="predicted"/>
<sequence length="88" mass="9510">MDMNDRPELELAIGDIVIHGVPGIATDAVERALRRELHRLLAAQPPDRIRTEGAARLGPLEVRLPAGGSSAAFGERLARTIHGALRRT</sequence>
<gene>
    <name evidence="1" type="ORF">LZC94_20600</name>
</gene>
<dbReference type="RefSeq" id="WP_394829219.1">
    <property type="nucleotide sequence ID" value="NZ_CP089984.1"/>
</dbReference>
<name>A0ABZ2MAT9_9BACT</name>
<organism evidence="1 2">
    <name type="scientific">Pendulispora albinea</name>
    <dbReference type="NCBI Taxonomy" id="2741071"/>
    <lineage>
        <taxon>Bacteria</taxon>
        <taxon>Pseudomonadati</taxon>
        <taxon>Myxococcota</taxon>
        <taxon>Myxococcia</taxon>
        <taxon>Myxococcales</taxon>
        <taxon>Sorangiineae</taxon>
        <taxon>Pendulisporaceae</taxon>
        <taxon>Pendulispora</taxon>
    </lineage>
</organism>